<proteinExistence type="inferred from homology"/>
<organism evidence="3 4">
    <name type="scientific">Aphanizomenon flos-aquae LD13</name>
    <dbReference type="NCBI Taxonomy" id="1710894"/>
    <lineage>
        <taxon>Bacteria</taxon>
        <taxon>Bacillati</taxon>
        <taxon>Cyanobacteriota</taxon>
        <taxon>Cyanophyceae</taxon>
        <taxon>Nostocales</taxon>
        <taxon>Aphanizomenonaceae</taxon>
        <taxon>Aphanizomenon</taxon>
    </lineage>
</organism>
<name>A0A1B7VW36_APHFL</name>
<reference evidence="3 4" key="1">
    <citation type="submission" date="2015-09" db="EMBL/GenBank/DDBJ databases">
        <title>Whole genome shotgun sequence assembly of Aphanizomenon flos-aquae UKL13.</title>
        <authorList>
            <person name="Driscoll C."/>
        </authorList>
    </citation>
    <scope>NUCLEOTIDE SEQUENCE [LARGE SCALE GENOMIC DNA]</scope>
    <source>
        <strain evidence="3">MDT13</strain>
    </source>
</reference>
<protein>
    <recommendedName>
        <fullName evidence="5">Type II toxin-antitoxin system PemK/MazF family toxin</fullName>
    </recommendedName>
</protein>
<dbReference type="Proteomes" id="UP000092382">
    <property type="component" value="Unassembled WGS sequence"/>
</dbReference>
<gene>
    <name evidence="3" type="ORF">AN481_11240</name>
</gene>
<dbReference type="InterPro" id="IPR011067">
    <property type="entry name" value="Plasmid_toxin/cell-grow_inhib"/>
</dbReference>
<dbReference type="SUPFAM" id="SSF50118">
    <property type="entry name" value="Cell growth inhibitor/plasmid maintenance toxic component"/>
    <property type="match status" value="1"/>
</dbReference>
<dbReference type="PATRIC" id="fig|1710894.3.peg.4355"/>
<dbReference type="InterPro" id="IPR003477">
    <property type="entry name" value="PemK-like"/>
</dbReference>
<evidence type="ECO:0000313" key="4">
    <source>
        <dbReference type="Proteomes" id="UP000092382"/>
    </source>
</evidence>
<dbReference type="EMBL" id="LJOY01000034">
    <property type="protein sequence ID" value="OBQ25203.1"/>
    <property type="molecule type" value="Genomic_DNA"/>
</dbReference>
<dbReference type="Gene3D" id="2.30.30.110">
    <property type="match status" value="1"/>
</dbReference>
<dbReference type="STRING" id="1803587.GCA_001593825_00307"/>
<sequence>MAGQKPKRPQKGWIYFINPYRVSLTCHFRHVHIYELNEPGEVECKTCQDKINSSRVIRGEHPHIIWTSDEFQDQSGYKATFSVIPLTSEKTHTSLHTGLPTTLPINPTQKNGLDKKSYALVHQLFAVDANCFKDKVGNWLERKGQLERADKDAIDERLKFHLGLIDNPSDDWFIKNANIETLKKVFYSLPNKELKSQAIEELINDLES</sequence>
<evidence type="ECO:0000256" key="2">
    <source>
        <dbReference type="ARBA" id="ARBA00022649"/>
    </source>
</evidence>
<dbReference type="AlphaFoldDB" id="A0A1B7VW36"/>
<evidence type="ECO:0000313" key="3">
    <source>
        <dbReference type="EMBL" id="OBQ25203.1"/>
    </source>
</evidence>
<accession>A0A1B7VW36</accession>
<dbReference type="Pfam" id="PF02452">
    <property type="entry name" value="PemK_toxin"/>
    <property type="match status" value="1"/>
</dbReference>
<dbReference type="GO" id="GO:0003677">
    <property type="term" value="F:DNA binding"/>
    <property type="evidence" value="ECO:0007669"/>
    <property type="project" value="InterPro"/>
</dbReference>
<comment type="caution">
    <text evidence="3">The sequence shown here is derived from an EMBL/GenBank/DDBJ whole genome shotgun (WGS) entry which is preliminary data.</text>
</comment>
<evidence type="ECO:0000256" key="1">
    <source>
        <dbReference type="ARBA" id="ARBA00007521"/>
    </source>
</evidence>
<comment type="similarity">
    <text evidence="1">Belongs to the PemK/MazF family.</text>
</comment>
<evidence type="ECO:0008006" key="5">
    <source>
        <dbReference type="Google" id="ProtNLM"/>
    </source>
</evidence>
<keyword evidence="2" id="KW-1277">Toxin-antitoxin system</keyword>